<dbReference type="Pfam" id="PF00293">
    <property type="entry name" value="NUDIX"/>
    <property type="match status" value="1"/>
</dbReference>
<feature type="domain" description="Nudix hydrolase" evidence="1">
    <location>
        <begin position="123"/>
        <end position="266"/>
    </location>
</feature>
<reference evidence="2 3" key="1">
    <citation type="submission" date="2023-07" db="EMBL/GenBank/DDBJ databases">
        <title>Sorghum-associated microbial communities from plants grown in Nebraska, USA.</title>
        <authorList>
            <person name="Schachtman D."/>
        </authorList>
    </citation>
    <scope>NUCLEOTIDE SEQUENCE [LARGE SCALE GENOMIC DNA]</scope>
    <source>
        <strain evidence="2 3">BE313</strain>
    </source>
</reference>
<evidence type="ECO:0000313" key="3">
    <source>
        <dbReference type="Proteomes" id="UP001180487"/>
    </source>
</evidence>
<dbReference type="InterPro" id="IPR000086">
    <property type="entry name" value="NUDIX_hydrolase_dom"/>
</dbReference>
<evidence type="ECO:0000313" key="2">
    <source>
        <dbReference type="EMBL" id="MDR7377303.1"/>
    </source>
</evidence>
<name>A0ABU2C7J5_9BURK</name>
<dbReference type="InterPro" id="IPR015797">
    <property type="entry name" value="NUDIX_hydrolase-like_dom_sf"/>
</dbReference>
<organism evidence="2 3">
    <name type="scientific">Rhodoferax ferrireducens</name>
    <dbReference type="NCBI Taxonomy" id="192843"/>
    <lineage>
        <taxon>Bacteria</taxon>
        <taxon>Pseudomonadati</taxon>
        <taxon>Pseudomonadota</taxon>
        <taxon>Betaproteobacteria</taxon>
        <taxon>Burkholderiales</taxon>
        <taxon>Comamonadaceae</taxon>
        <taxon>Rhodoferax</taxon>
    </lineage>
</organism>
<evidence type="ECO:0000259" key="1">
    <source>
        <dbReference type="PROSITE" id="PS51462"/>
    </source>
</evidence>
<protein>
    <submittedName>
        <fullName evidence="2">8-oxo-dGTP pyrophosphatase MutT (NUDIX family)</fullName>
    </submittedName>
</protein>
<dbReference type="CDD" id="cd03676">
    <property type="entry name" value="NUDIX_Tnr3_like"/>
    <property type="match status" value="1"/>
</dbReference>
<dbReference type="SUPFAM" id="SSF55811">
    <property type="entry name" value="Nudix"/>
    <property type="match status" value="1"/>
</dbReference>
<comment type="caution">
    <text evidence="2">The sequence shown here is derived from an EMBL/GenBank/DDBJ whole genome shotgun (WGS) entry which is preliminary data.</text>
</comment>
<gene>
    <name evidence="2" type="ORF">J2X19_001982</name>
</gene>
<dbReference type="EMBL" id="JAVDXT010000002">
    <property type="protein sequence ID" value="MDR7377303.1"/>
    <property type="molecule type" value="Genomic_DNA"/>
</dbReference>
<dbReference type="RefSeq" id="WP_310372974.1">
    <property type="nucleotide sequence ID" value="NZ_JAVDXT010000002.1"/>
</dbReference>
<sequence length="270" mass="29314">MSTPSFASWLAALRVGADQPPLRPRVPLWAGTVQIGSVEPGFLSQIGPQRLFELREVLSKVERAGVGGWQLHGDPTQSLAVLAHALRDAGLAHVWRNEQLAVPDADGQVVATIERAVIRVLGTTTRAVHLVGAAPDGRVWLQQRAFSKPNDPGLWDTLMGGMVSAADTLDSALERETWEEAGLHLQQLHGLRYGGQVTTRRPADDGGGAGYVVEHIDWFACTVPDGMEPVNQDGEVERFELWDQATTLQQMEQGAFTAEAALILADYWGL</sequence>
<proteinExistence type="predicted"/>
<accession>A0ABU2C7J5</accession>
<dbReference type="PROSITE" id="PS51462">
    <property type="entry name" value="NUDIX"/>
    <property type="match status" value="1"/>
</dbReference>
<keyword evidence="3" id="KW-1185">Reference proteome</keyword>
<dbReference type="Proteomes" id="UP001180487">
    <property type="component" value="Unassembled WGS sequence"/>
</dbReference>
<dbReference type="Gene3D" id="3.90.79.10">
    <property type="entry name" value="Nucleoside Triphosphate Pyrophosphohydrolase"/>
    <property type="match status" value="1"/>
</dbReference>